<dbReference type="Proteomes" id="UP000749471">
    <property type="component" value="Unassembled WGS sequence"/>
</dbReference>
<keyword evidence="7 14" id="KW-0963">Cytoplasm</keyword>
<dbReference type="EC" id="1.97.1.4" evidence="4 14"/>
<evidence type="ECO:0000256" key="6">
    <source>
        <dbReference type="ARBA" id="ARBA00022485"/>
    </source>
</evidence>
<sequence length="243" mass="27866">MDMKGRIHSLESCGTVDGPGIRFVVFVQGCPLRCKYCHNPDTWNLKDGREISVEEILKEAKKYRSYMKFSGGGITISGGEPFIQSDFVKEIFKRCKEENIHTAIDTSGYVSLDAAKEVLKYTDLVLLDIKSFNDSVYKDLTGVSNKFTLELAKYLSDINKPVWIRYVLVPGITDNSSDVKNLAEFLSTLENIEKIQILPFHKLGEYKWEKLGYKYELQNITPPSKEDINLIKEIFHQYNLQTE</sequence>
<dbReference type="PROSITE" id="PS01087">
    <property type="entry name" value="RADICAL_ACTIVATING"/>
    <property type="match status" value="1"/>
</dbReference>
<comment type="catalytic activity">
    <reaction evidence="13 14">
        <text>glycyl-[formate C-acetyltransferase] + reduced [flavodoxin] + S-adenosyl-L-methionine = glycin-2-yl radical-[formate C-acetyltransferase] + semiquinone [flavodoxin] + 5'-deoxyadenosine + L-methionine + H(+)</text>
        <dbReference type="Rhea" id="RHEA:19225"/>
        <dbReference type="Rhea" id="RHEA-COMP:10622"/>
        <dbReference type="Rhea" id="RHEA-COMP:12190"/>
        <dbReference type="Rhea" id="RHEA-COMP:12191"/>
        <dbReference type="Rhea" id="RHEA-COMP:14480"/>
        <dbReference type="ChEBI" id="CHEBI:15378"/>
        <dbReference type="ChEBI" id="CHEBI:17319"/>
        <dbReference type="ChEBI" id="CHEBI:29947"/>
        <dbReference type="ChEBI" id="CHEBI:32722"/>
        <dbReference type="ChEBI" id="CHEBI:57618"/>
        <dbReference type="ChEBI" id="CHEBI:57844"/>
        <dbReference type="ChEBI" id="CHEBI:59789"/>
        <dbReference type="ChEBI" id="CHEBI:140311"/>
        <dbReference type="EC" id="1.97.1.4"/>
    </reaction>
</comment>
<dbReference type="SFLD" id="SFLDG01118">
    <property type="entry name" value="activating_enzymes__group_2"/>
    <property type="match status" value="1"/>
</dbReference>
<evidence type="ECO:0000313" key="17">
    <source>
        <dbReference type="Proteomes" id="UP000749471"/>
    </source>
</evidence>
<comment type="function">
    <text evidence="1 14">Activation of pyruvate formate-lyase under anaerobic conditions by generation of an organic free radical, using S-adenosylmethionine and reduced flavodoxin as cosubstrates to produce 5'-deoxy-adenosine.</text>
</comment>
<evidence type="ECO:0000256" key="4">
    <source>
        <dbReference type="ARBA" id="ARBA00012303"/>
    </source>
</evidence>
<dbReference type="InterPro" id="IPR006638">
    <property type="entry name" value="Elp3/MiaA/NifB-like_rSAM"/>
</dbReference>
<keyword evidence="6 14" id="KW-0004">4Fe-4S</keyword>
<comment type="subcellular location">
    <subcellularLocation>
        <location evidence="2 14">Cytoplasm</location>
    </subcellularLocation>
</comment>
<dbReference type="SFLD" id="SFLDF00278">
    <property type="entry name" value="pyruvate_formate-lyase_activas"/>
    <property type="match status" value="1"/>
</dbReference>
<dbReference type="PANTHER" id="PTHR30352:SF5">
    <property type="entry name" value="PYRUVATE FORMATE-LYASE 1-ACTIVATING ENZYME"/>
    <property type="match status" value="1"/>
</dbReference>
<dbReference type="InterPro" id="IPR034457">
    <property type="entry name" value="Organic_radical-activating"/>
</dbReference>
<keyword evidence="16" id="KW-0670">Pyruvate</keyword>
<dbReference type="NCBIfam" id="TIGR02494">
    <property type="entry name" value="PFLE_PFLC"/>
    <property type="match status" value="1"/>
</dbReference>
<reference evidence="16 17" key="1">
    <citation type="submission" date="2021-06" db="EMBL/GenBank/DDBJ databases">
        <authorList>
            <person name="Sun Q."/>
            <person name="Li D."/>
        </authorList>
    </citation>
    <scope>NUCLEOTIDE SEQUENCE [LARGE SCALE GENOMIC DNA]</scope>
    <source>
        <strain evidence="16 17">MSJ-40</strain>
    </source>
</reference>
<keyword evidence="17" id="KW-1185">Reference proteome</keyword>
<keyword evidence="11 14" id="KW-0408">Iron</keyword>
<evidence type="ECO:0000313" key="16">
    <source>
        <dbReference type="EMBL" id="MBU5438116.1"/>
    </source>
</evidence>
<comment type="similarity">
    <text evidence="3 14">Belongs to the organic radical-activating enzymes family.</text>
</comment>
<dbReference type="InterPro" id="IPR040074">
    <property type="entry name" value="BssD/PflA/YjjW"/>
</dbReference>
<evidence type="ECO:0000256" key="13">
    <source>
        <dbReference type="ARBA" id="ARBA00047533"/>
    </source>
</evidence>
<keyword evidence="8 14" id="KW-0949">S-adenosyl-L-methionine</keyword>
<evidence type="ECO:0000256" key="7">
    <source>
        <dbReference type="ARBA" id="ARBA00022490"/>
    </source>
</evidence>
<keyword evidence="10 14" id="KW-0560">Oxidoreductase</keyword>
<dbReference type="InterPro" id="IPR034465">
    <property type="entry name" value="Pyruvate_for-lyase_activase"/>
</dbReference>
<comment type="cofactor">
    <cofactor evidence="14">
        <name>[4Fe-4S] cluster</name>
        <dbReference type="ChEBI" id="CHEBI:49883"/>
    </cofactor>
    <text evidence="14">Binds 1 [4Fe-4S] cluster. The cluster is coordinated with 3 cysteines and an exchangeable S-adenosyl-L-methionine.</text>
</comment>
<dbReference type="CDD" id="cd01335">
    <property type="entry name" value="Radical_SAM"/>
    <property type="match status" value="1"/>
</dbReference>
<proteinExistence type="inferred from homology"/>
<gene>
    <name evidence="16" type="primary">pflA</name>
    <name evidence="16" type="ORF">KQI42_08860</name>
</gene>
<accession>A0ABS6E5K2</accession>
<evidence type="ECO:0000256" key="9">
    <source>
        <dbReference type="ARBA" id="ARBA00022723"/>
    </source>
</evidence>
<evidence type="ECO:0000256" key="5">
    <source>
        <dbReference type="ARBA" id="ARBA00021356"/>
    </source>
</evidence>
<feature type="domain" description="Radical SAM core" evidence="15">
    <location>
        <begin position="16"/>
        <end position="241"/>
    </location>
</feature>
<keyword evidence="9 14" id="KW-0479">Metal-binding</keyword>
<protein>
    <recommendedName>
        <fullName evidence="5 14">Pyruvate formate-lyase-activating enzyme</fullName>
        <ecNumber evidence="4 14">1.97.1.4</ecNumber>
    </recommendedName>
</protein>
<keyword evidence="16" id="KW-0456">Lyase</keyword>
<dbReference type="GO" id="GO:0016829">
    <property type="term" value="F:lyase activity"/>
    <property type="evidence" value="ECO:0007669"/>
    <property type="project" value="UniProtKB-KW"/>
</dbReference>
<dbReference type="SFLD" id="SFLDS00029">
    <property type="entry name" value="Radical_SAM"/>
    <property type="match status" value="1"/>
</dbReference>
<evidence type="ECO:0000256" key="12">
    <source>
        <dbReference type="ARBA" id="ARBA00023014"/>
    </source>
</evidence>
<evidence type="ECO:0000256" key="1">
    <source>
        <dbReference type="ARBA" id="ARBA00003141"/>
    </source>
</evidence>
<dbReference type="Pfam" id="PF04055">
    <property type="entry name" value="Radical_SAM"/>
    <property type="match status" value="1"/>
</dbReference>
<dbReference type="PROSITE" id="PS51918">
    <property type="entry name" value="RADICAL_SAM"/>
    <property type="match status" value="1"/>
</dbReference>
<dbReference type="GO" id="GO:0043365">
    <property type="term" value="F:[formate-C-acetyltransferase]-activating enzyme activity"/>
    <property type="evidence" value="ECO:0007669"/>
    <property type="project" value="UniProtKB-EC"/>
</dbReference>
<dbReference type="InterPro" id="IPR007197">
    <property type="entry name" value="rSAM"/>
</dbReference>
<dbReference type="SFLD" id="SFLDG01066">
    <property type="entry name" value="organic_radical-activating_enz"/>
    <property type="match status" value="1"/>
</dbReference>
<dbReference type="SMART" id="SM00729">
    <property type="entry name" value="Elp3"/>
    <property type="match status" value="1"/>
</dbReference>
<comment type="caution">
    <text evidence="16">The sequence shown here is derived from an EMBL/GenBank/DDBJ whole genome shotgun (WGS) entry which is preliminary data.</text>
</comment>
<keyword evidence="12 14" id="KW-0411">Iron-sulfur</keyword>
<dbReference type="InterPro" id="IPR012838">
    <property type="entry name" value="PFL1_activating"/>
</dbReference>
<evidence type="ECO:0000256" key="14">
    <source>
        <dbReference type="RuleBase" id="RU362053"/>
    </source>
</evidence>
<evidence type="ECO:0000259" key="15">
    <source>
        <dbReference type="PROSITE" id="PS51918"/>
    </source>
</evidence>
<dbReference type="EMBL" id="JAHLPM010000006">
    <property type="protein sequence ID" value="MBU5438116.1"/>
    <property type="molecule type" value="Genomic_DNA"/>
</dbReference>
<organism evidence="16 17">
    <name type="scientific">Tissierella simiarum</name>
    <dbReference type="NCBI Taxonomy" id="2841534"/>
    <lineage>
        <taxon>Bacteria</taxon>
        <taxon>Bacillati</taxon>
        <taxon>Bacillota</taxon>
        <taxon>Tissierellia</taxon>
        <taxon>Tissierellales</taxon>
        <taxon>Tissierellaceae</taxon>
        <taxon>Tissierella</taxon>
    </lineage>
</organism>
<evidence type="ECO:0000256" key="2">
    <source>
        <dbReference type="ARBA" id="ARBA00004496"/>
    </source>
</evidence>
<dbReference type="InterPro" id="IPR001989">
    <property type="entry name" value="Radical_activat_CS"/>
</dbReference>
<dbReference type="RefSeq" id="WP_216518939.1">
    <property type="nucleotide sequence ID" value="NZ_JAHLPM010000006.1"/>
</dbReference>
<name>A0ABS6E5K2_9FIRM</name>
<evidence type="ECO:0000256" key="10">
    <source>
        <dbReference type="ARBA" id="ARBA00023002"/>
    </source>
</evidence>
<evidence type="ECO:0000256" key="8">
    <source>
        <dbReference type="ARBA" id="ARBA00022691"/>
    </source>
</evidence>
<dbReference type="PANTHER" id="PTHR30352">
    <property type="entry name" value="PYRUVATE FORMATE-LYASE-ACTIVATING ENZYME"/>
    <property type="match status" value="1"/>
</dbReference>
<dbReference type="NCBIfam" id="TIGR02493">
    <property type="entry name" value="PFLA"/>
    <property type="match status" value="1"/>
</dbReference>
<evidence type="ECO:0000256" key="11">
    <source>
        <dbReference type="ARBA" id="ARBA00023004"/>
    </source>
</evidence>
<dbReference type="SFLD" id="SFLDG01067">
    <property type="entry name" value="SPASM/twitch_domain_containing"/>
    <property type="match status" value="1"/>
</dbReference>
<evidence type="ECO:0000256" key="3">
    <source>
        <dbReference type="ARBA" id="ARBA00009777"/>
    </source>
</evidence>